<sequence length="67" mass="7777">MVKIFESGFLYEVEIMKSKLSSEGIESYIKNEYVNNVAVMPVNQNYILVVDESMADRAREILDRVEE</sequence>
<dbReference type="AlphaFoldDB" id="A0A1S7DUK3"/>
<evidence type="ECO:0000313" key="2">
    <source>
        <dbReference type="Proteomes" id="UP000189883"/>
    </source>
</evidence>
<dbReference type="InterPro" id="IPR018551">
    <property type="entry name" value="DUF2007"/>
</dbReference>
<reference evidence="1 2" key="1">
    <citation type="submission" date="2015-06" db="EMBL/GenBank/DDBJ databases">
        <title>R. anatipestifer strain HXb2 is the most virulent strain so far, and the genome sequence would help us uncover the pathogenesis.</title>
        <authorList>
            <person name="Hu Q."/>
            <person name="Qi J."/>
            <person name="Bo H."/>
            <person name="Liu G."/>
            <person name="Tao M."/>
            <person name="Ding Y."/>
            <person name="Xue Y."/>
        </authorList>
    </citation>
    <scope>NUCLEOTIDE SEQUENCE [LARGE SCALE GENOMIC DNA]</scope>
    <source>
        <strain evidence="1 2">HXb2</strain>
    </source>
</reference>
<dbReference type="InterPro" id="IPR011322">
    <property type="entry name" value="N-reg_PII-like_a/b"/>
</dbReference>
<organism evidence="1 2">
    <name type="scientific">Riemerella anatipestifer</name>
    <name type="common">Moraxella anatipestifer</name>
    <dbReference type="NCBI Taxonomy" id="34085"/>
    <lineage>
        <taxon>Bacteria</taxon>
        <taxon>Pseudomonadati</taxon>
        <taxon>Bacteroidota</taxon>
        <taxon>Flavobacteriia</taxon>
        <taxon>Flavobacteriales</taxon>
        <taxon>Weeksellaceae</taxon>
        <taxon>Riemerella</taxon>
    </lineage>
</organism>
<evidence type="ECO:0000313" key="1">
    <source>
        <dbReference type="EMBL" id="AQY22812.1"/>
    </source>
</evidence>
<dbReference type="Proteomes" id="UP000189883">
    <property type="component" value="Chromosome"/>
</dbReference>
<dbReference type="EMBL" id="CP011859">
    <property type="protein sequence ID" value="AQY22812.1"/>
    <property type="molecule type" value="Genomic_DNA"/>
</dbReference>
<dbReference type="Gene3D" id="3.30.70.790">
    <property type="entry name" value="UreE, C-terminal domain"/>
    <property type="match status" value="1"/>
</dbReference>
<dbReference type="Pfam" id="PF09413">
    <property type="entry name" value="DUF2007"/>
    <property type="match status" value="1"/>
</dbReference>
<gene>
    <name evidence="1" type="ORF">AB406_1871</name>
</gene>
<accession>A0A1S7DUK3</accession>
<protein>
    <submittedName>
        <fullName evidence="1">Uncharacterized protein</fullName>
    </submittedName>
</protein>
<dbReference type="RefSeq" id="WP_014938619.1">
    <property type="nucleotide sequence ID" value="NZ_CP011859.1"/>
</dbReference>
<name>A0A1S7DUK3_RIEAN</name>
<dbReference type="SUPFAM" id="SSF54913">
    <property type="entry name" value="GlnB-like"/>
    <property type="match status" value="1"/>
</dbReference>
<proteinExistence type="predicted"/>